<dbReference type="AlphaFoldDB" id="A0A8U0RFT2"/>
<dbReference type="Pfam" id="PF14650">
    <property type="entry name" value="FAM75"/>
    <property type="match status" value="1"/>
</dbReference>
<dbReference type="GO" id="GO:0016020">
    <property type="term" value="C:membrane"/>
    <property type="evidence" value="ECO:0007669"/>
    <property type="project" value="UniProtKB-SubCell"/>
</dbReference>
<sequence length="673" mass="73964">MPWSADRSISPVPAISGLGRSHCSIPALSWWQAAANAWNLFTSTRLESCQVPLSHGPPVALFWGDPTHRKRLGSPSSISLDVQKLMELLIAKRKELRSWREKDKKERSKYQLTSSCENVQLFWGLPFLHSESLVATIRVTDPPLEFPSVIFNELSHALPLQIQGNMAPCLSLTQDLNDPLAQPQPLTLRLSHTLPLPPSQPQPLPLTQPQPLPLEGPESPFQKVGAVQRGSDAFGCSSFQAFWPPCLGPSRKAEPSYDFSILSPYAQRMLKAHIKRLRVKHRRGLPLKVLNTINLFKLKKGFLLFQSFPSRSATCISKAGLGTKFVGNPSQSYQGEVMKVLSHLGGGPLGAPQLTCEEIQQALEGNSPGGGPLAGQGPRPPSRTFTYSFVGRIWHNETASKTLMNSNLESSPSPAMATKELRRVNGGLASWDMTMPELNLEPQNLSAKEPGEVGEFKEAPAWGVTLESCVLANNQGLPGKLRSSGSSGKSDSPLQCTKLVTRQRTGRFPSKGQGFIIPGRSAMDSTSAEAQVVVRAVGRIVEEKMLPYQGLRVLEVGWCKKDLQASADPDVCYHRVLSYQEQRRVMRETASPQGTPRGHNYTNKTEWIGWPFPTRVPECPSRPCQNEVPGAGSFRPYPAGPLTQAVHLANQCVLLMPFPAGQLSSKKKHKRCR</sequence>
<feature type="region of interest" description="Disordered" evidence="9">
    <location>
        <begin position="190"/>
        <end position="215"/>
    </location>
</feature>
<evidence type="ECO:0000256" key="4">
    <source>
        <dbReference type="ARBA" id="ARBA00022871"/>
    </source>
</evidence>
<reference evidence="12" key="1">
    <citation type="submission" date="2025-08" db="UniProtKB">
        <authorList>
            <consortium name="RefSeq"/>
        </authorList>
    </citation>
    <scope>IDENTIFICATION</scope>
    <source>
        <tissue evidence="12">Brain</tissue>
    </source>
</reference>
<comment type="subcellular location">
    <subcellularLocation>
        <location evidence="1">Membrane</location>
        <topology evidence="1">Single-pass membrane protein</topology>
    </subcellularLocation>
</comment>
<dbReference type="InterPro" id="IPR039509">
    <property type="entry name" value="SPATA31"/>
</dbReference>
<comment type="function">
    <text evidence="8">May play a role in spermatogenesis.</text>
</comment>
<dbReference type="PANTHER" id="PTHR21859:SF55">
    <property type="entry name" value="SPERMATOGENESIS-ASSOCIATED PROTEIN 31A1-RELATED"/>
    <property type="match status" value="1"/>
</dbReference>
<gene>
    <name evidence="12" type="primary">LOC123388166</name>
</gene>
<feature type="domain" description="SPATA31" evidence="10">
    <location>
        <begin position="118"/>
        <end position="222"/>
    </location>
</feature>
<keyword evidence="2" id="KW-0812">Transmembrane</keyword>
<protein>
    <submittedName>
        <fullName evidence="12">Spermatogenesis-associated protein 31E1-like</fullName>
    </submittedName>
</protein>
<dbReference type="OrthoDB" id="9806404at2759"/>
<evidence type="ECO:0000259" key="10">
    <source>
        <dbReference type="Pfam" id="PF14650"/>
    </source>
</evidence>
<keyword evidence="6" id="KW-0472">Membrane</keyword>
<dbReference type="GO" id="GO:0007283">
    <property type="term" value="P:spermatogenesis"/>
    <property type="evidence" value="ECO:0007669"/>
    <property type="project" value="UniProtKB-KW"/>
</dbReference>
<evidence type="ECO:0000313" key="11">
    <source>
        <dbReference type="Proteomes" id="UP000000715"/>
    </source>
</evidence>
<keyword evidence="3" id="KW-0221">Differentiation</keyword>
<evidence type="ECO:0000256" key="1">
    <source>
        <dbReference type="ARBA" id="ARBA00004167"/>
    </source>
</evidence>
<evidence type="ECO:0000256" key="5">
    <source>
        <dbReference type="ARBA" id="ARBA00022989"/>
    </source>
</evidence>
<evidence type="ECO:0000256" key="9">
    <source>
        <dbReference type="SAM" id="MobiDB-lite"/>
    </source>
</evidence>
<evidence type="ECO:0000256" key="2">
    <source>
        <dbReference type="ARBA" id="ARBA00022692"/>
    </source>
</evidence>
<evidence type="ECO:0000313" key="12">
    <source>
        <dbReference type="RefSeq" id="XP_044923307.1"/>
    </source>
</evidence>
<dbReference type="GO" id="GO:0030154">
    <property type="term" value="P:cell differentiation"/>
    <property type="evidence" value="ECO:0007669"/>
    <property type="project" value="UniProtKB-KW"/>
</dbReference>
<proteinExistence type="inferred from homology"/>
<evidence type="ECO:0000256" key="3">
    <source>
        <dbReference type="ARBA" id="ARBA00022782"/>
    </source>
</evidence>
<evidence type="ECO:0000256" key="7">
    <source>
        <dbReference type="ARBA" id="ARBA00035009"/>
    </source>
</evidence>
<feature type="compositionally biased region" description="Pro residues" evidence="9">
    <location>
        <begin position="195"/>
        <end position="214"/>
    </location>
</feature>
<name>A0A8U0RFT2_MUSPF</name>
<accession>A0A8U0RFT2</accession>
<evidence type="ECO:0000256" key="6">
    <source>
        <dbReference type="ARBA" id="ARBA00023136"/>
    </source>
</evidence>
<comment type="similarity">
    <text evidence="7">Belongs to the SPATA31 family.</text>
</comment>
<dbReference type="GeneID" id="123388166"/>
<dbReference type="RefSeq" id="XP_044923307.1">
    <property type="nucleotide sequence ID" value="XM_045067372.1"/>
</dbReference>
<organism evidence="11 12">
    <name type="scientific">Mustela putorius furo</name>
    <name type="common">European domestic ferret</name>
    <name type="synonym">Mustela furo</name>
    <dbReference type="NCBI Taxonomy" id="9669"/>
    <lineage>
        <taxon>Eukaryota</taxon>
        <taxon>Metazoa</taxon>
        <taxon>Chordata</taxon>
        <taxon>Craniata</taxon>
        <taxon>Vertebrata</taxon>
        <taxon>Euteleostomi</taxon>
        <taxon>Mammalia</taxon>
        <taxon>Eutheria</taxon>
        <taxon>Laurasiatheria</taxon>
        <taxon>Carnivora</taxon>
        <taxon>Caniformia</taxon>
        <taxon>Musteloidea</taxon>
        <taxon>Mustelidae</taxon>
        <taxon>Mustelinae</taxon>
        <taxon>Mustela</taxon>
    </lineage>
</organism>
<keyword evidence="11" id="KW-1185">Reference proteome</keyword>
<keyword evidence="4" id="KW-0744">Spermatogenesis</keyword>
<dbReference type="Proteomes" id="UP000000715">
    <property type="component" value="Unplaced"/>
</dbReference>
<keyword evidence="5" id="KW-1133">Transmembrane helix</keyword>
<evidence type="ECO:0000256" key="8">
    <source>
        <dbReference type="ARBA" id="ARBA00037695"/>
    </source>
</evidence>
<dbReference type="PANTHER" id="PTHR21859">
    <property type="entry name" value="ACROSOME-SPECIFIC PROTEIN"/>
    <property type="match status" value="1"/>
</dbReference>